<dbReference type="InterPro" id="IPR024618">
    <property type="entry name" value="DUF3857"/>
</dbReference>
<reference evidence="3 4" key="1">
    <citation type="submission" date="2019-06" db="EMBL/GenBank/DDBJ databases">
        <authorList>
            <person name="Meng X."/>
        </authorList>
    </citation>
    <scope>NUCLEOTIDE SEQUENCE [LARGE SCALE GENOMIC DNA]</scope>
    <source>
        <strain evidence="3 4">M625</strain>
    </source>
</reference>
<dbReference type="Pfam" id="PF12969">
    <property type="entry name" value="DUF3857"/>
    <property type="match status" value="1"/>
</dbReference>
<protein>
    <submittedName>
        <fullName evidence="3">DUF3857 domain-containing protein</fullName>
    </submittedName>
</protein>
<organism evidence="3 4">
    <name type="scientific">Aquimarina algicola</name>
    <dbReference type="NCBI Taxonomy" id="2589995"/>
    <lineage>
        <taxon>Bacteria</taxon>
        <taxon>Pseudomonadati</taxon>
        <taxon>Bacteroidota</taxon>
        <taxon>Flavobacteriia</taxon>
        <taxon>Flavobacteriales</taxon>
        <taxon>Flavobacteriaceae</taxon>
        <taxon>Aquimarina</taxon>
    </lineage>
</organism>
<feature type="chain" id="PRO_5021245458" evidence="1">
    <location>
        <begin position="23"/>
        <end position="636"/>
    </location>
</feature>
<accession>A0A504JBI0</accession>
<keyword evidence="1" id="KW-0732">Signal</keyword>
<sequence length="636" mass="74249">MHKKLLRFFVAILVLVFFKINAQDSNLQTSQINPSLIEEANAIIRSEEIIVDIKSIHSVTIKTKRTITILNKYGNKNADAYESYDPSIKIKKLEAVVYDKNGKEIKKYKKKDFKDRSSYDGVSLMIDDRVKYFEYTPVAYPYTIAFESEVEKNSTAFINSWDPISNYRLGIEKSSYKLLNPSKIKLRIKEINFDGYNVERKKGESDEVFLISNVQPVIPEVLSPLRLERVPRVKVALNDFSLKGIEGHASDWKTFGKWQYDKLILGRDELPQETIEEIKQLVANSKTKKEKARLIYKYVQNKTRYISVQLGIGGWMPFLASDVDRLGYGDCKALTNYTKALLNSQGITSYYTIVHADKKIDIDKEFASMQGNHVILNIPDEQEDIWLECTSQNTPFNFIGDFTDDRNVLVIMPEGGEIKRTKKYGSEDNHYHVDATIHLGTDKKLVSDYIKKSKGLEYDWNYKIQYQNPKDQKLYYKKYWDYLNDLKVNSIKYQDDKSDIVFTEKLNISCEGYTKKVGSRLLVVPNVFSRDQSNFPQYEDRQTSLIIARGYVNTDEYIINLPSGYQINSLPEKRELKTKFGLYTYELEKIKDSQIRFKRYLKITDGTYPKEEYENYRKFRSEIKKIDHSKIVLKQI</sequence>
<dbReference type="InterPro" id="IPR038765">
    <property type="entry name" value="Papain-like_cys_pep_sf"/>
</dbReference>
<feature type="signal peptide" evidence="1">
    <location>
        <begin position="1"/>
        <end position="22"/>
    </location>
</feature>
<dbReference type="Gene3D" id="2.60.120.1130">
    <property type="match status" value="1"/>
</dbReference>
<dbReference type="Proteomes" id="UP000315540">
    <property type="component" value="Unassembled WGS sequence"/>
</dbReference>
<evidence type="ECO:0000256" key="1">
    <source>
        <dbReference type="SAM" id="SignalP"/>
    </source>
</evidence>
<dbReference type="AlphaFoldDB" id="A0A504JBI0"/>
<evidence type="ECO:0000313" key="4">
    <source>
        <dbReference type="Proteomes" id="UP000315540"/>
    </source>
</evidence>
<dbReference type="RefSeq" id="WP_140592901.1">
    <property type="nucleotide sequence ID" value="NZ_VFWZ01000003.1"/>
</dbReference>
<dbReference type="SUPFAM" id="SSF54001">
    <property type="entry name" value="Cysteine proteinases"/>
    <property type="match status" value="1"/>
</dbReference>
<dbReference type="Gene3D" id="3.10.620.30">
    <property type="match status" value="1"/>
</dbReference>
<proteinExistence type="predicted"/>
<evidence type="ECO:0000259" key="2">
    <source>
        <dbReference type="Pfam" id="PF12969"/>
    </source>
</evidence>
<feature type="domain" description="DUF3857" evidence="2">
    <location>
        <begin position="58"/>
        <end position="204"/>
    </location>
</feature>
<dbReference type="OrthoDB" id="8595007at2"/>
<name>A0A504JBI0_9FLAO</name>
<evidence type="ECO:0000313" key="3">
    <source>
        <dbReference type="EMBL" id="TPN85882.1"/>
    </source>
</evidence>
<gene>
    <name evidence="3" type="ORF">FHK87_11400</name>
</gene>
<keyword evidence="4" id="KW-1185">Reference proteome</keyword>
<dbReference type="EMBL" id="VFWZ01000003">
    <property type="protein sequence ID" value="TPN85882.1"/>
    <property type="molecule type" value="Genomic_DNA"/>
</dbReference>
<comment type="caution">
    <text evidence="3">The sequence shown here is derived from an EMBL/GenBank/DDBJ whole genome shotgun (WGS) entry which is preliminary data.</text>
</comment>